<feature type="non-terminal residue" evidence="2">
    <location>
        <position position="1"/>
    </location>
</feature>
<proteinExistence type="predicted"/>
<name>A0A0B6ZKB6_9EUPU</name>
<dbReference type="AlphaFoldDB" id="A0A0B6ZKB6"/>
<sequence>STDMRQGPRPGEGSTRDLSTDMRQGLRPGEGSARDLPPPYRGNPAGSSYGHTTHRSTGDYSNLMQHSNLTSPEHNSSSGVYYNINNSP</sequence>
<feature type="region of interest" description="Disordered" evidence="1">
    <location>
        <begin position="1"/>
        <end position="88"/>
    </location>
</feature>
<accession>A0A0B6ZKB6</accession>
<protein>
    <submittedName>
        <fullName evidence="2">Uncharacterized protein</fullName>
    </submittedName>
</protein>
<reference evidence="2" key="1">
    <citation type="submission" date="2014-12" db="EMBL/GenBank/DDBJ databases">
        <title>Insight into the proteome of Arion vulgaris.</title>
        <authorList>
            <person name="Aradska J."/>
            <person name="Bulat T."/>
            <person name="Smidak R."/>
            <person name="Sarate P."/>
            <person name="Gangsoo J."/>
            <person name="Sialana F."/>
            <person name="Bilban M."/>
            <person name="Lubec G."/>
        </authorList>
    </citation>
    <scope>NUCLEOTIDE SEQUENCE</scope>
    <source>
        <tissue evidence="2">Skin</tissue>
    </source>
</reference>
<evidence type="ECO:0000313" key="2">
    <source>
        <dbReference type="EMBL" id="CEK69054.1"/>
    </source>
</evidence>
<organism evidence="2">
    <name type="scientific">Arion vulgaris</name>
    <dbReference type="NCBI Taxonomy" id="1028688"/>
    <lineage>
        <taxon>Eukaryota</taxon>
        <taxon>Metazoa</taxon>
        <taxon>Spiralia</taxon>
        <taxon>Lophotrochozoa</taxon>
        <taxon>Mollusca</taxon>
        <taxon>Gastropoda</taxon>
        <taxon>Heterobranchia</taxon>
        <taxon>Euthyneura</taxon>
        <taxon>Panpulmonata</taxon>
        <taxon>Eupulmonata</taxon>
        <taxon>Stylommatophora</taxon>
        <taxon>Helicina</taxon>
        <taxon>Arionoidea</taxon>
        <taxon>Arionidae</taxon>
        <taxon>Arion</taxon>
    </lineage>
</organism>
<feature type="compositionally biased region" description="Polar residues" evidence="1">
    <location>
        <begin position="58"/>
        <end position="88"/>
    </location>
</feature>
<gene>
    <name evidence="2" type="primary">ORF68722</name>
</gene>
<feature type="non-terminal residue" evidence="2">
    <location>
        <position position="88"/>
    </location>
</feature>
<dbReference type="EMBL" id="HACG01022189">
    <property type="protein sequence ID" value="CEK69054.1"/>
    <property type="molecule type" value="Transcribed_RNA"/>
</dbReference>
<evidence type="ECO:0000256" key="1">
    <source>
        <dbReference type="SAM" id="MobiDB-lite"/>
    </source>
</evidence>